<evidence type="ECO:0000313" key="3">
    <source>
        <dbReference type="EMBL" id="MDM8195778.1"/>
    </source>
</evidence>
<keyword evidence="1" id="KW-0812">Transmembrane</keyword>
<protein>
    <submittedName>
        <fullName evidence="3">SdpI family protein</fullName>
    </submittedName>
</protein>
<dbReference type="Pfam" id="PF13630">
    <property type="entry name" value="SdpI"/>
    <property type="match status" value="1"/>
</dbReference>
<dbReference type="Pfam" id="PF07853">
    <property type="entry name" value="DUF1648"/>
    <property type="match status" value="1"/>
</dbReference>
<dbReference type="PANTHER" id="PTHR37810">
    <property type="entry name" value="IMMUNITY PROTEIN SDPI"/>
    <property type="match status" value="1"/>
</dbReference>
<dbReference type="RefSeq" id="WP_087304972.1">
    <property type="nucleotide sequence ID" value="NZ_JAUDCK010000015.1"/>
</dbReference>
<evidence type="ECO:0000259" key="2">
    <source>
        <dbReference type="Pfam" id="PF07853"/>
    </source>
</evidence>
<organism evidence="3 4">
    <name type="scientific">Massilimicrobiota timonensis</name>
    <dbReference type="NCBI Taxonomy" id="1776392"/>
    <lineage>
        <taxon>Bacteria</taxon>
        <taxon>Bacillati</taxon>
        <taxon>Bacillota</taxon>
        <taxon>Erysipelotrichia</taxon>
        <taxon>Erysipelotrichales</taxon>
        <taxon>Erysipelotrichaceae</taxon>
        <taxon>Massilimicrobiota</taxon>
    </lineage>
</organism>
<accession>A0ABT7UI14</accession>
<comment type="caution">
    <text evidence="3">The sequence shown here is derived from an EMBL/GenBank/DDBJ whole genome shotgun (WGS) entry which is preliminary data.</text>
</comment>
<feature type="domain" description="DUF1648" evidence="2">
    <location>
        <begin position="9"/>
        <end position="53"/>
    </location>
</feature>
<proteinExistence type="predicted"/>
<dbReference type="PIRSF" id="PIRSF038959">
    <property type="entry name" value="SdpI"/>
    <property type="match status" value="1"/>
</dbReference>
<feature type="transmembrane region" description="Helical" evidence="1">
    <location>
        <begin position="9"/>
        <end position="32"/>
    </location>
</feature>
<keyword evidence="4" id="KW-1185">Reference proteome</keyword>
<gene>
    <name evidence="3" type="ORF">QUV98_05545</name>
</gene>
<sequence length="213" mass="25261">MKVRAFDWILWLVTILLCAGIFMMPHVVPIHWNGQWEIDGYGSRYWVFLLAFLPIFVYYGMSLTKHIDPKRMNLEKRQKTYRIFQCGLTVFFIILAIFFEYMIFNPQGDIEIFIWLMMSLLLIGMGNYLPKVPQNYFFGIKTPWTLASEYVWKKTHKISGYCFVMIGLINGISALVHFSYTYLVLMIGIIGMTVFIYVYSYFLFRKCSQKIDD</sequence>
<keyword evidence="1" id="KW-0472">Membrane</keyword>
<reference evidence="3 4" key="2">
    <citation type="submission" date="2023-06" db="EMBL/GenBank/DDBJ databases">
        <authorList>
            <person name="Zeman M."/>
            <person name="Kubasova T."/>
            <person name="Jahodarova E."/>
            <person name="Nykrynova M."/>
            <person name="Rychlik I."/>
        </authorList>
    </citation>
    <scope>NUCLEOTIDE SEQUENCE [LARGE SCALE GENOMIC DNA]</scope>
    <source>
        <strain evidence="3 4">ET341</strain>
    </source>
</reference>
<feature type="transmembrane region" description="Helical" evidence="1">
    <location>
        <begin position="82"/>
        <end position="104"/>
    </location>
</feature>
<feature type="transmembrane region" description="Helical" evidence="1">
    <location>
        <begin position="158"/>
        <end position="176"/>
    </location>
</feature>
<dbReference type="Proteomes" id="UP001529275">
    <property type="component" value="Unassembled WGS sequence"/>
</dbReference>
<dbReference type="InterPro" id="IPR026272">
    <property type="entry name" value="SdpI"/>
</dbReference>
<dbReference type="InterPro" id="IPR025962">
    <property type="entry name" value="SdpI/YhfL"/>
</dbReference>
<feature type="transmembrane region" description="Helical" evidence="1">
    <location>
        <begin position="44"/>
        <end position="61"/>
    </location>
</feature>
<feature type="transmembrane region" description="Helical" evidence="1">
    <location>
        <begin position="110"/>
        <end position="129"/>
    </location>
</feature>
<name>A0ABT7UI14_9FIRM</name>
<keyword evidence="1" id="KW-1133">Transmembrane helix</keyword>
<evidence type="ECO:0000313" key="4">
    <source>
        <dbReference type="Proteomes" id="UP001529275"/>
    </source>
</evidence>
<evidence type="ECO:0000256" key="1">
    <source>
        <dbReference type="SAM" id="Phobius"/>
    </source>
</evidence>
<dbReference type="EMBL" id="JAUDCK010000015">
    <property type="protein sequence ID" value="MDM8195778.1"/>
    <property type="molecule type" value="Genomic_DNA"/>
</dbReference>
<reference evidence="4" key="1">
    <citation type="submission" date="2023-06" db="EMBL/GenBank/DDBJ databases">
        <title>Identification and characterization of horizontal gene transfer across gut microbiota members of farm animals based on homology search.</title>
        <authorList>
            <person name="Zeman M."/>
            <person name="Kubasova T."/>
            <person name="Jahodarova E."/>
            <person name="Nykrynova M."/>
            <person name="Rychlik I."/>
        </authorList>
    </citation>
    <scope>NUCLEOTIDE SEQUENCE [LARGE SCALE GENOMIC DNA]</scope>
    <source>
        <strain evidence="4">ET341</strain>
    </source>
</reference>
<feature type="transmembrane region" description="Helical" evidence="1">
    <location>
        <begin position="182"/>
        <end position="204"/>
    </location>
</feature>
<dbReference type="InterPro" id="IPR012867">
    <property type="entry name" value="DUF1648"/>
</dbReference>
<dbReference type="PANTHER" id="PTHR37810:SF5">
    <property type="entry name" value="IMMUNITY PROTEIN SDPI"/>
    <property type="match status" value="1"/>
</dbReference>